<dbReference type="InterPro" id="IPR029058">
    <property type="entry name" value="AB_hydrolase_fold"/>
</dbReference>
<feature type="domain" description="AB hydrolase-1" evidence="6">
    <location>
        <begin position="103"/>
        <end position="270"/>
    </location>
</feature>
<evidence type="ECO:0000256" key="1">
    <source>
        <dbReference type="ARBA" id="ARBA00010088"/>
    </source>
</evidence>
<dbReference type="InterPro" id="IPR000073">
    <property type="entry name" value="AB_hydrolase_1"/>
</dbReference>
<name>A0ABT1I6V5_9PSEU</name>
<organism evidence="8 9">
    <name type="scientific">Actinokineospora diospyrosa</name>
    <dbReference type="NCBI Taxonomy" id="103728"/>
    <lineage>
        <taxon>Bacteria</taxon>
        <taxon>Bacillati</taxon>
        <taxon>Actinomycetota</taxon>
        <taxon>Actinomycetes</taxon>
        <taxon>Pseudonocardiales</taxon>
        <taxon>Pseudonocardiaceae</taxon>
        <taxon>Actinokineospora</taxon>
    </lineage>
</organism>
<dbReference type="Pfam" id="PF00561">
    <property type="entry name" value="Abhydrolase_1"/>
    <property type="match status" value="1"/>
</dbReference>
<protein>
    <submittedName>
        <fullName evidence="8">Alpha/beta hydrolase fold</fullName>
    </submittedName>
</protein>
<dbReference type="InterPro" id="IPR051601">
    <property type="entry name" value="Serine_prot/Carboxylest_S33"/>
</dbReference>
<reference evidence="8 9" key="1">
    <citation type="submission" date="2022-06" db="EMBL/GenBank/DDBJ databases">
        <title>Genomic Encyclopedia of Archaeal and Bacterial Type Strains, Phase II (KMG-II): from individual species to whole genera.</title>
        <authorList>
            <person name="Goeker M."/>
        </authorList>
    </citation>
    <scope>NUCLEOTIDE SEQUENCE [LARGE SCALE GENOMIC DNA]</scope>
    <source>
        <strain evidence="8 9">DSM 44255</strain>
    </source>
</reference>
<evidence type="ECO:0000256" key="4">
    <source>
        <dbReference type="SAM" id="MobiDB-lite"/>
    </source>
</evidence>
<evidence type="ECO:0000313" key="9">
    <source>
        <dbReference type="Proteomes" id="UP001205185"/>
    </source>
</evidence>
<dbReference type="GO" id="GO:0016787">
    <property type="term" value="F:hydrolase activity"/>
    <property type="evidence" value="ECO:0007669"/>
    <property type="project" value="UniProtKB-KW"/>
</dbReference>
<gene>
    <name evidence="8" type="ORF">LV75_000846</name>
</gene>
<dbReference type="Proteomes" id="UP001205185">
    <property type="component" value="Unassembled WGS sequence"/>
</dbReference>
<comment type="caution">
    <text evidence="8">The sequence shown here is derived from an EMBL/GenBank/DDBJ whole genome shotgun (WGS) entry which is preliminary data.</text>
</comment>
<evidence type="ECO:0000256" key="5">
    <source>
        <dbReference type="SAM" id="SignalP"/>
    </source>
</evidence>
<evidence type="ECO:0000256" key="2">
    <source>
        <dbReference type="ARBA" id="ARBA00022729"/>
    </source>
</evidence>
<keyword evidence="9" id="KW-1185">Reference proteome</keyword>
<feature type="chain" id="PRO_5045248521" evidence="5">
    <location>
        <begin position="33"/>
        <end position="546"/>
    </location>
</feature>
<dbReference type="PANTHER" id="PTHR43248">
    <property type="entry name" value="2-SUCCINYL-6-HYDROXY-2,4-CYCLOHEXADIENE-1-CARBOXYLATE SYNTHASE"/>
    <property type="match status" value="1"/>
</dbReference>
<accession>A0ABT1I6V5</accession>
<dbReference type="Gene3D" id="3.40.50.1820">
    <property type="entry name" value="alpha/beta hydrolase"/>
    <property type="match status" value="1"/>
</dbReference>
<keyword evidence="3 8" id="KW-0378">Hydrolase</keyword>
<dbReference type="PANTHER" id="PTHR43248:SF29">
    <property type="entry name" value="TRIPEPTIDYL AMINOPEPTIDASE"/>
    <property type="match status" value="1"/>
</dbReference>
<evidence type="ECO:0000259" key="6">
    <source>
        <dbReference type="Pfam" id="PF00561"/>
    </source>
</evidence>
<feature type="domain" description="Peptidase S33 tripeptidyl aminopeptidase-like C-terminal" evidence="7">
    <location>
        <begin position="403"/>
        <end position="499"/>
    </location>
</feature>
<evidence type="ECO:0000259" key="7">
    <source>
        <dbReference type="Pfam" id="PF08386"/>
    </source>
</evidence>
<dbReference type="EMBL" id="JAMTCO010000002">
    <property type="protein sequence ID" value="MCP2268360.1"/>
    <property type="molecule type" value="Genomic_DNA"/>
</dbReference>
<evidence type="ECO:0000313" key="8">
    <source>
        <dbReference type="EMBL" id="MCP2268360.1"/>
    </source>
</evidence>
<dbReference type="InterPro" id="IPR013595">
    <property type="entry name" value="Pept_S33_TAP-like_C"/>
</dbReference>
<dbReference type="SUPFAM" id="SSF53474">
    <property type="entry name" value="alpha/beta-Hydrolases"/>
    <property type="match status" value="1"/>
</dbReference>
<sequence>MMKWGNVKKIVAVLAAAGFVVGGAVLAPVVSAAPQAKPAPNQVNYDPAPIAWGTCASPGLARRGAQCGFLEVPLDYAKPAGTKIKLAVSRIAAKAPAEQYQGVMITNPGGPGGSGLTLSVLGEYVPNGAGEFYDWIGFDPRGVGSSQPALACDGTYFAYNRPFYVPATSKLEQTWLTRSKNYAKACDTAGGDLLDNVKTTDTVNDIDVLRKALKQDKINYYGFSYGTYLGQVYATLYPERVRRMVLDGNVDPRKVWYQANLDQDVAFDRNIKIYFDWIAKNDAVYHLGKTGRQVEAKFYGEQLKFIGKPAGGIIGPDEWTDIFLQAGYYVFGWEDVANAFSAWVNDGDYSGLKALYDASNGQGPGTDNGFAMYLATQCTDVQWPTSWTKWQIDNWITHIRAPFETWGNAWFNAPCLYWGGKTGKPVTVDGSKAPPVLLLSETLDAATPYEGSLEVRSRFPNSALIEGVGGTTHSGSLNGIPCVDDKIAEYLTTGKLPARKPGKRSDAQCDPLPQPVPAAATQRKASIAGSDITRADIQKLILGVRG</sequence>
<evidence type="ECO:0000256" key="3">
    <source>
        <dbReference type="ARBA" id="ARBA00022801"/>
    </source>
</evidence>
<keyword evidence="2 5" id="KW-0732">Signal</keyword>
<dbReference type="Pfam" id="PF08386">
    <property type="entry name" value="Abhydrolase_4"/>
    <property type="match status" value="1"/>
</dbReference>
<proteinExistence type="inferred from homology"/>
<feature type="signal peptide" evidence="5">
    <location>
        <begin position="1"/>
        <end position="32"/>
    </location>
</feature>
<comment type="similarity">
    <text evidence="1">Belongs to the peptidase S33 family.</text>
</comment>
<feature type="region of interest" description="Disordered" evidence="4">
    <location>
        <begin position="496"/>
        <end position="519"/>
    </location>
</feature>